<feature type="compositionally biased region" description="Polar residues" evidence="1">
    <location>
        <begin position="119"/>
        <end position="140"/>
    </location>
</feature>
<feature type="compositionally biased region" description="Basic and acidic residues" evidence="1">
    <location>
        <begin position="157"/>
        <end position="166"/>
    </location>
</feature>
<feature type="compositionally biased region" description="Polar residues" evidence="1">
    <location>
        <begin position="207"/>
        <end position="223"/>
    </location>
</feature>
<feature type="compositionally biased region" description="Polar residues" evidence="1">
    <location>
        <begin position="244"/>
        <end position="261"/>
    </location>
</feature>
<evidence type="ECO:0000313" key="3">
    <source>
        <dbReference type="Proteomes" id="UP000650833"/>
    </source>
</evidence>
<sequence>METTSNDFKLWSPPLLDLSLDSFSNDLFQEFDKTRLNIQDDNETNQVQTQNKVPSLSSYISTSSITLPSPSKDASLQQNQQQQQQQQQQNEEEDSPSTINLFRKSSTFLKKKLSTNSSQRNSAISTSTTNNADDISNIVSRQYPPKPLQYSPIIDPPSDKISRNSRDGANALIIKEEVPGEEQNQEQENNDDIEKQDNDTEQEEKTATNLTPPSPSAVYTTASPPMAAITTPLERSLTSNQAAPISNATNSAVKPSITSVPTPTPNTPKRRSFFSLRFC</sequence>
<evidence type="ECO:0000313" key="2">
    <source>
        <dbReference type="EMBL" id="KAG2203996.1"/>
    </source>
</evidence>
<evidence type="ECO:0000256" key="1">
    <source>
        <dbReference type="SAM" id="MobiDB-lite"/>
    </source>
</evidence>
<dbReference type="EMBL" id="JAEPRC010000210">
    <property type="protein sequence ID" value="KAG2203996.1"/>
    <property type="molecule type" value="Genomic_DNA"/>
</dbReference>
<feature type="compositionally biased region" description="Acidic residues" evidence="1">
    <location>
        <begin position="179"/>
        <end position="191"/>
    </location>
</feature>
<feature type="compositionally biased region" description="Low complexity" evidence="1">
    <location>
        <begin position="61"/>
        <end position="89"/>
    </location>
</feature>
<dbReference type="OrthoDB" id="2289242at2759"/>
<feature type="region of interest" description="Disordered" evidence="1">
    <location>
        <begin position="244"/>
        <end position="274"/>
    </location>
</feature>
<name>A0A8H7R405_9FUNG</name>
<feature type="compositionally biased region" description="Basic and acidic residues" evidence="1">
    <location>
        <begin position="192"/>
        <end position="206"/>
    </location>
</feature>
<organism evidence="2 3">
    <name type="scientific">Mucor plumbeus</name>
    <dbReference type="NCBI Taxonomy" id="97098"/>
    <lineage>
        <taxon>Eukaryota</taxon>
        <taxon>Fungi</taxon>
        <taxon>Fungi incertae sedis</taxon>
        <taxon>Mucoromycota</taxon>
        <taxon>Mucoromycotina</taxon>
        <taxon>Mucoromycetes</taxon>
        <taxon>Mucorales</taxon>
        <taxon>Mucorineae</taxon>
        <taxon>Mucoraceae</taxon>
        <taxon>Mucor</taxon>
    </lineage>
</organism>
<dbReference type="Proteomes" id="UP000650833">
    <property type="component" value="Unassembled WGS sequence"/>
</dbReference>
<protein>
    <submittedName>
        <fullName evidence="2">Uncharacterized protein</fullName>
    </submittedName>
</protein>
<comment type="caution">
    <text evidence="2">The sequence shown here is derived from an EMBL/GenBank/DDBJ whole genome shotgun (WGS) entry which is preliminary data.</text>
</comment>
<reference evidence="2" key="1">
    <citation type="submission" date="2020-12" db="EMBL/GenBank/DDBJ databases">
        <title>Metabolic potential, ecology and presence of endohyphal bacteria is reflected in genomic diversity of Mucoromycotina.</title>
        <authorList>
            <person name="Muszewska A."/>
            <person name="Okrasinska A."/>
            <person name="Steczkiewicz K."/>
            <person name="Drgas O."/>
            <person name="Orlowska M."/>
            <person name="Perlinska-Lenart U."/>
            <person name="Aleksandrzak-Piekarczyk T."/>
            <person name="Szatraj K."/>
            <person name="Zielenkiewicz U."/>
            <person name="Pilsyk S."/>
            <person name="Malc E."/>
            <person name="Mieczkowski P."/>
            <person name="Kruszewska J.S."/>
            <person name="Biernat P."/>
            <person name="Pawlowska J."/>
        </authorList>
    </citation>
    <scope>NUCLEOTIDE SEQUENCE</scope>
    <source>
        <strain evidence="2">CBS 226.32</strain>
    </source>
</reference>
<feature type="region of interest" description="Disordered" evidence="1">
    <location>
        <begin position="111"/>
        <end position="229"/>
    </location>
</feature>
<dbReference type="AlphaFoldDB" id="A0A8H7R405"/>
<accession>A0A8H7R405</accession>
<keyword evidence="3" id="KW-1185">Reference proteome</keyword>
<gene>
    <name evidence="2" type="ORF">INT46_007021</name>
</gene>
<proteinExistence type="predicted"/>
<feature type="region of interest" description="Disordered" evidence="1">
    <location>
        <begin position="61"/>
        <end position="98"/>
    </location>
</feature>